<dbReference type="InterPro" id="IPR016024">
    <property type="entry name" value="ARM-type_fold"/>
</dbReference>
<dbReference type="PANTHER" id="PTHR12697:SF5">
    <property type="entry name" value="DEOXYHYPUSINE HYDROXYLASE"/>
    <property type="match status" value="1"/>
</dbReference>
<protein>
    <recommendedName>
        <fullName evidence="2">HEAT repeat domain-containing protein</fullName>
    </recommendedName>
</protein>
<dbReference type="Gene3D" id="1.25.10.10">
    <property type="entry name" value="Leucine-rich Repeat Variant"/>
    <property type="match status" value="2"/>
</dbReference>
<dbReference type="PANTHER" id="PTHR12697">
    <property type="entry name" value="PBS LYASE HEAT-LIKE PROTEIN"/>
    <property type="match status" value="1"/>
</dbReference>
<sequence length="564" mass="64134">MNTVLKKLTKLVESDEDEIKCSAIRVLGALGIKERLVLKSLGERLASDPEPVKLAVLDAFIRTPQPQALNYLLPILKLEGNVRRRAIHAIGALGPKAITSLEKEFRSATLQEKRLFVDIFSAIHSKSAVDFLVASLLEGDLELLKYICFALRNQIEKMSKSEKLYLMRKVNQFLNLSSVKKNDEMTTSGILLLGYIGEPQAKATMLKFLDKKHSFYVRRNALYALTRLQLKGAGNDTVVEKVFPLLNDSDYPNVVRNVLSILDVISLPKRFYKQLPKLLQVTSHSTVKRFALKRLAESKSKETIKLLISHLDSNDPMVRDAAVEALGEFRGAIPELLKKVDTATELDRAEKITLILRKHRDYFKKEKCRVLYRKFEKLIKTDAMRAKVYALLLKHVNPDFFYAEVLKKAKQLKRKKKWALAKEHLDQLATGLFYTDEVRYEMASVLLNLSKKDMGVQGRTNDPAVQLFSVLARVNFSNVIAMIKKDRTLDANSLYYLGFHFAEKMFEQKAFGIEVLKYLLKRFPRSKVASATRKKIKLAGVVTTTKPGSLFSPSEIQPRATARK</sequence>
<dbReference type="SUPFAM" id="SSF48371">
    <property type="entry name" value="ARM repeat"/>
    <property type="match status" value="1"/>
</dbReference>
<dbReference type="EMBL" id="JQ085818">
    <property type="protein sequence ID" value="AFD03194.1"/>
    <property type="molecule type" value="Genomic_DNA"/>
</dbReference>
<name>H9BWM2_9BACT</name>
<dbReference type="Pfam" id="PF13646">
    <property type="entry name" value="HEAT_2"/>
    <property type="match status" value="1"/>
</dbReference>
<dbReference type="InterPro" id="IPR011989">
    <property type="entry name" value="ARM-like"/>
</dbReference>
<dbReference type="GO" id="GO:0016491">
    <property type="term" value="F:oxidoreductase activity"/>
    <property type="evidence" value="ECO:0007669"/>
    <property type="project" value="TreeGrafter"/>
</dbReference>
<dbReference type="AlphaFoldDB" id="H9BWM2"/>
<reference evidence="1" key="1">
    <citation type="submission" date="2011-11" db="EMBL/GenBank/DDBJ databases">
        <title>Construction and analysis of a metagenome of deep-sea sediment.</title>
        <authorList>
            <person name="Huo Y.-Y."/>
            <person name="Cheng H."/>
            <person name="Wu M."/>
        </authorList>
    </citation>
    <scope>NUCLEOTIDE SEQUENCE</scope>
</reference>
<organism evidence="1">
    <name type="scientific">uncultured bacterium W4-21b</name>
    <dbReference type="NCBI Taxonomy" id="1130993"/>
    <lineage>
        <taxon>Bacteria</taxon>
        <taxon>environmental samples</taxon>
    </lineage>
</organism>
<proteinExistence type="predicted"/>
<dbReference type="SMART" id="SM00567">
    <property type="entry name" value="EZ_HEAT"/>
    <property type="match status" value="4"/>
</dbReference>
<evidence type="ECO:0008006" key="2">
    <source>
        <dbReference type="Google" id="ProtNLM"/>
    </source>
</evidence>
<accession>H9BWM2</accession>
<evidence type="ECO:0000313" key="1">
    <source>
        <dbReference type="EMBL" id="AFD03194.1"/>
    </source>
</evidence>
<dbReference type="InterPro" id="IPR004155">
    <property type="entry name" value="PBS_lyase_HEAT"/>
</dbReference>